<dbReference type="RefSeq" id="WP_171247170.1">
    <property type="nucleotide sequence ID" value="NZ_JABFAJ010000016.1"/>
</dbReference>
<evidence type="ECO:0000313" key="4">
    <source>
        <dbReference type="Proteomes" id="UP000557204"/>
    </source>
</evidence>
<reference evidence="3 4" key="1">
    <citation type="submission" date="2020-05" db="EMBL/GenBank/DDBJ databases">
        <title>Genome sequence of Isoptericola sp. JC619 isolated from Chilika lagoon, India.</title>
        <authorList>
            <person name="Kumar D."/>
            <person name="Appam K."/>
            <person name="Gandham S."/>
            <person name="Uppada J."/>
            <person name="Sasikala C."/>
            <person name="Venkata Ramana C."/>
        </authorList>
    </citation>
    <scope>NUCLEOTIDE SEQUENCE [LARGE SCALE GENOMIC DNA]</scope>
    <source>
        <strain evidence="3 4">JC619</strain>
    </source>
</reference>
<organism evidence="3 4">
    <name type="scientific">Isoptericola sediminis</name>
    <dbReference type="NCBI Taxonomy" id="2733572"/>
    <lineage>
        <taxon>Bacteria</taxon>
        <taxon>Bacillati</taxon>
        <taxon>Actinomycetota</taxon>
        <taxon>Actinomycetes</taxon>
        <taxon>Micrococcales</taxon>
        <taxon>Promicromonosporaceae</taxon>
        <taxon>Isoptericola</taxon>
    </lineage>
</organism>
<sequence>MNDDQLIETMRGMAADIPTVGVDRERVLVRGRRRRAARAVGVTGAAGMLCAGMVGAALAWPVPGGGPTPAPAPAASTSAPEPSSDPSPDPSGDAAQEPTSWETYPASPDDGEHAVVDYSAGTIRLPEDDWRLTAQEQAVVETARQYLMVQCLTEAGLGDEVEFVGPVPAYDARQRGLGLWSSQDLDGDYDALAARDTLGVGIPDGPNDTSVPGEGLSEAESAWEDCHGESQAVLTGPDAVELESTGSGEPALAADLGTSYRTEEARQGLDPARRQVARQAREIVVEWEDCLAAEGLTAMDVSAMVPDGVVDLDESSGEPTLVGTAEERRQVAEVDVRCKQTLGTVQRLADLDAAVQVEDIAAHPEHFEVLRELTAEMLANAEDVLEEAGVEMP</sequence>
<proteinExistence type="predicted"/>
<accession>A0A849K4A9</accession>
<comment type="caution">
    <text evidence="3">The sequence shown here is derived from an EMBL/GenBank/DDBJ whole genome shotgun (WGS) entry which is preliminary data.</text>
</comment>
<keyword evidence="2" id="KW-0812">Transmembrane</keyword>
<dbReference type="Proteomes" id="UP000557204">
    <property type="component" value="Unassembled WGS sequence"/>
</dbReference>
<evidence type="ECO:0000256" key="1">
    <source>
        <dbReference type="SAM" id="MobiDB-lite"/>
    </source>
</evidence>
<dbReference type="AlphaFoldDB" id="A0A849K4A9"/>
<feature type="compositionally biased region" description="Low complexity" evidence="1">
    <location>
        <begin position="73"/>
        <end position="82"/>
    </location>
</feature>
<name>A0A849K4A9_9MICO</name>
<keyword evidence="4" id="KW-1185">Reference proteome</keyword>
<protein>
    <submittedName>
        <fullName evidence="3">Uncharacterized protein</fullName>
    </submittedName>
</protein>
<gene>
    <name evidence="3" type="ORF">HLI28_08915</name>
</gene>
<feature type="region of interest" description="Disordered" evidence="1">
    <location>
        <begin position="67"/>
        <end position="112"/>
    </location>
</feature>
<dbReference type="EMBL" id="JABFAJ010000016">
    <property type="protein sequence ID" value="NNU27661.1"/>
    <property type="molecule type" value="Genomic_DNA"/>
</dbReference>
<evidence type="ECO:0000313" key="3">
    <source>
        <dbReference type="EMBL" id="NNU27661.1"/>
    </source>
</evidence>
<keyword evidence="2" id="KW-1133">Transmembrane helix</keyword>
<keyword evidence="2" id="KW-0472">Membrane</keyword>
<evidence type="ECO:0000256" key="2">
    <source>
        <dbReference type="SAM" id="Phobius"/>
    </source>
</evidence>
<feature type="transmembrane region" description="Helical" evidence="2">
    <location>
        <begin position="39"/>
        <end position="60"/>
    </location>
</feature>